<protein>
    <submittedName>
        <fullName evidence="1">Uncharacterized protein</fullName>
    </submittedName>
</protein>
<name>A0A2R5F7G0_9PROT</name>
<accession>A0A2R5F7G0</accession>
<sequence length="221" mass="25694">MTEPKRELSALEAYLKLMRSKGATEENLAKRASFIRLMFPLLDGQPLDGSIYRDAIDDAMMQRPRDEWPVCLAFAREYFYFWINDLKSIAALHSSGEYEIEPPSGAAHTDETLKEAWKRLDTERFEVHETWPLQAYKAALREEGAEKSVVETREKLVKLLLLDLRGVSEKNGKTYRVAVDSLLVIFKLPETRRLFLNVVREFYYFWIGDPEAASRIVLDRQ</sequence>
<evidence type="ECO:0000313" key="1">
    <source>
        <dbReference type="EMBL" id="GBG12574.1"/>
    </source>
</evidence>
<comment type="caution">
    <text evidence="1">The sequence shown here is derived from an EMBL/GenBank/DDBJ whole genome shotgun (WGS) entry which is preliminary data.</text>
</comment>
<dbReference type="EMBL" id="BDOQ01000001">
    <property type="protein sequence ID" value="GBG12574.1"/>
    <property type="molecule type" value="Genomic_DNA"/>
</dbReference>
<proteinExistence type="predicted"/>
<evidence type="ECO:0000313" key="2">
    <source>
        <dbReference type="Proteomes" id="UP000245081"/>
    </source>
</evidence>
<organism evidence="1 2">
    <name type="scientific">Novimethylophilus kurashikiensis</name>
    <dbReference type="NCBI Taxonomy" id="1825523"/>
    <lineage>
        <taxon>Bacteria</taxon>
        <taxon>Pseudomonadati</taxon>
        <taxon>Pseudomonadota</taxon>
        <taxon>Betaproteobacteria</taxon>
        <taxon>Nitrosomonadales</taxon>
        <taxon>Methylophilaceae</taxon>
        <taxon>Novimethylophilus</taxon>
    </lineage>
</organism>
<dbReference type="OrthoDB" id="8533924at2"/>
<dbReference type="AlphaFoldDB" id="A0A2R5F7G0"/>
<keyword evidence="2" id="KW-1185">Reference proteome</keyword>
<gene>
    <name evidence="1" type="ORF">NMK_0105</name>
</gene>
<dbReference type="Proteomes" id="UP000245081">
    <property type="component" value="Unassembled WGS sequence"/>
</dbReference>
<reference evidence="1 2" key="1">
    <citation type="journal article" date="2018" name="Environ. Microbiol.">
        <title>Isolation and genomic characterization of Novimethylophilus kurashikiensis gen. nov. sp. nov., a new lanthanide-dependent methylotrophic species of Methylophilaceae.</title>
        <authorList>
            <person name="Lv H."/>
            <person name="Sahin N."/>
            <person name="Tani A."/>
        </authorList>
    </citation>
    <scope>NUCLEOTIDE SEQUENCE [LARGE SCALE GENOMIC DNA]</scope>
    <source>
        <strain evidence="1 2">La2-4</strain>
    </source>
</reference>
<dbReference type="RefSeq" id="WP_109013805.1">
    <property type="nucleotide sequence ID" value="NZ_BDOQ01000001.1"/>
</dbReference>